<dbReference type="EMBL" id="FNOM01000012">
    <property type="protein sequence ID" value="SDX62147.1"/>
    <property type="molecule type" value="Genomic_DNA"/>
</dbReference>
<name>A0A1H3D710_9RHOB</name>
<evidence type="ECO:0000313" key="3">
    <source>
        <dbReference type="Proteomes" id="UP000198539"/>
    </source>
</evidence>
<proteinExistence type="predicted"/>
<gene>
    <name evidence="2" type="ORF">SAMN04488238_11219</name>
</gene>
<keyword evidence="3" id="KW-1185">Reference proteome</keyword>
<sequence>MALTFDILRMYRTPRAVVRGLLAQGQREDRALMFIMLFGVLNFVAQLPRVQRAAYLDPEMVFQQEMGGVLFASIFVVPLLAYGFAALLHLGLRAFRRPSTWFTARLVLFWSLLSVAPLSLIQGMLQGFNGVGGVGAIFGLGVAAVFLWFLIAGFREAALETAGTRI</sequence>
<dbReference type="RefSeq" id="WP_176847261.1">
    <property type="nucleotide sequence ID" value="NZ_CP061498.1"/>
</dbReference>
<keyword evidence="1" id="KW-0812">Transmembrane</keyword>
<protein>
    <recommendedName>
        <fullName evidence="4">Yip1 domain-containing protein</fullName>
    </recommendedName>
</protein>
<reference evidence="2 3" key="1">
    <citation type="submission" date="2016-10" db="EMBL/GenBank/DDBJ databases">
        <authorList>
            <person name="de Groot N.N."/>
        </authorList>
    </citation>
    <scope>NUCLEOTIDE SEQUENCE [LARGE SCALE GENOMIC DNA]</scope>
    <source>
        <strain evidence="2 3">CGMCC 1.8894</strain>
    </source>
</reference>
<feature type="transmembrane region" description="Helical" evidence="1">
    <location>
        <begin position="68"/>
        <end position="90"/>
    </location>
</feature>
<dbReference type="AlphaFoldDB" id="A0A1H3D710"/>
<feature type="transmembrane region" description="Helical" evidence="1">
    <location>
        <begin position="102"/>
        <end position="125"/>
    </location>
</feature>
<keyword evidence="1" id="KW-0472">Membrane</keyword>
<evidence type="ECO:0000256" key="1">
    <source>
        <dbReference type="SAM" id="Phobius"/>
    </source>
</evidence>
<organism evidence="2 3">
    <name type="scientific">Roseicitreum antarcticum</name>
    <dbReference type="NCBI Taxonomy" id="564137"/>
    <lineage>
        <taxon>Bacteria</taxon>
        <taxon>Pseudomonadati</taxon>
        <taxon>Pseudomonadota</taxon>
        <taxon>Alphaproteobacteria</taxon>
        <taxon>Rhodobacterales</taxon>
        <taxon>Paracoccaceae</taxon>
        <taxon>Roseicitreum</taxon>
    </lineage>
</organism>
<dbReference type="STRING" id="564137.SAMN04488238_11219"/>
<evidence type="ECO:0008006" key="4">
    <source>
        <dbReference type="Google" id="ProtNLM"/>
    </source>
</evidence>
<evidence type="ECO:0000313" key="2">
    <source>
        <dbReference type="EMBL" id="SDX62147.1"/>
    </source>
</evidence>
<feature type="transmembrane region" description="Helical" evidence="1">
    <location>
        <begin position="131"/>
        <end position="151"/>
    </location>
</feature>
<keyword evidence="1" id="KW-1133">Transmembrane helix</keyword>
<feature type="transmembrane region" description="Helical" evidence="1">
    <location>
        <begin position="31"/>
        <end position="48"/>
    </location>
</feature>
<dbReference type="Proteomes" id="UP000198539">
    <property type="component" value="Unassembled WGS sequence"/>
</dbReference>
<accession>A0A1H3D710</accession>